<keyword evidence="1" id="KW-1185">Reference proteome</keyword>
<sequence>MTGRPAVGRDLHEAVCKVARLPTALFTGERVDAAAGAAASFSLRPPGGGGERTGAEPWRAEEPFLSTDCNLRAHSSRFTRIQGPVAWSCGGRSLLENSSEGGMELNGRAPCLLTHRWIFASGCYLGSWSPVQQEASHPQQRSRCPADLFQSLPDMADPWHARGFLS</sequence>
<gene>
    <name evidence="2" type="primary">LOC116552610</name>
</gene>
<dbReference type="RefSeq" id="XP_032135249.1">
    <property type="nucleotide sequence ID" value="XM_032279358.1"/>
</dbReference>
<dbReference type="GeneID" id="116552610"/>
<protein>
    <submittedName>
        <fullName evidence="2">Uncharacterized protein LOC116552610</fullName>
    </submittedName>
</protein>
<name>A0A6J3I020_SAPAP</name>
<dbReference type="AlphaFoldDB" id="A0A6J3I020"/>
<proteinExistence type="predicted"/>
<organism evidence="1 2">
    <name type="scientific">Sapajus apella</name>
    <name type="common">Brown-capped capuchin</name>
    <name type="synonym">Cebus apella</name>
    <dbReference type="NCBI Taxonomy" id="9515"/>
    <lineage>
        <taxon>Eukaryota</taxon>
        <taxon>Metazoa</taxon>
        <taxon>Chordata</taxon>
        <taxon>Craniata</taxon>
        <taxon>Vertebrata</taxon>
        <taxon>Euteleostomi</taxon>
        <taxon>Mammalia</taxon>
        <taxon>Eutheria</taxon>
        <taxon>Euarchontoglires</taxon>
        <taxon>Primates</taxon>
        <taxon>Haplorrhini</taxon>
        <taxon>Platyrrhini</taxon>
        <taxon>Cebidae</taxon>
        <taxon>Cebinae</taxon>
        <taxon>Sapajus</taxon>
    </lineage>
</organism>
<accession>A0A6J3I020</accession>
<reference evidence="2" key="1">
    <citation type="submission" date="2025-08" db="UniProtKB">
        <authorList>
            <consortium name="RefSeq"/>
        </authorList>
    </citation>
    <scope>IDENTIFICATION</scope>
    <source>
        <tissue evidence="2">Blood</tissue>
    </source>
</reference>
<dbReference type="Proteomes" id="UP000504640">
    <property type="component" value="Unplaced"/>
</dbReference>
<evidence type="ECO:0000313" key="1">
    <source>
        <dbReference type="Proteomes" id="UP000504640"/>
    </source>
</evidence>
<evidence type="ECO:0000313" key="2">
    <source>
        <dbReference type="RefSeq" id="XP_032135249.1"/>
    </source>
</evidence>